<sequence length="179" mass="20702">MFSQPLIPRKLMRPKGAIFGFNMKINLHYCVKNCERIFPRLMQLIGINIICVQGQYLSPLGKKFLEEILPKVLWKRSSIISKLFLKAKVSKKVGNNYYILQDLEDLLYLNFMYVNVNLITDGIYQQWLLSGVKLVINYLRIYISTNSGQLGSLERVIILEEPITLDILLIKTFISKSVA</sequence>
<dbReference type="AlphaFoldDB" id="A0A0L0CNW8"/>
<evidence type="ECO:0000313" key="1">
    <source>
        <dbReference type="EMBL" id="KNC34048.1"/>
    </source>
</evidence>
<accession>A0A0L0CNW8</accession>
<reference evidence="1 2" key="1">
    <citation type="journal article" date="2015" name="Nat. Commun.">
        <title>Lucilia cuprina genome unlocks parasitic fly biology to underpin future interventions.</title>
        <authorList>
            <person name="Anstead C.A."/>
            <person name="Korhonen P.K."/>
            <person name="Young N.D."/>
            <person name="Hall R.S."/>
            <person name="Jex A.R."/>
            <person name="Murali S.C."/>
            <person name="Hughes D.S."/>
            <person name="Lee S.F."/>
            <person name="Perry T."/>
            <person name="Stroehlein A.J."/>
            <person name="Ansell B.R."/>
            <person name="Breugelmans B."/>
            <person name="Hofmann A."/>
            <person name="Qu J."/>
            <person name="Dugan S."/>
            <person name="Lee S.L."/>
            <person name="Chao H."/>
            <person name="Dinh H."/>
            <person name="Han Y."/>
            <person name="Doddapaneni H.V."/>
            <person name="Worley K.C."/>
            <person name="Muzny D.M."/>
            <person name="Ioannidis P."/>
            <person name="Waterhouse R.M."/>
            <person name="Zdobnov E.M."/>
            <person name="James P.J."/>
            <person name="Bagnall N.H."/>
            <person name="Kotze A.C."/>
            <person name="Gibbs R.A."/>
            <person name="Richards S."/>
            <person name="Batterham P."/>
            <person name="Gasser R.B."/>
        </authorList>
    </citation>
    <scope>NUCLEOTIDE SEQUENCE [LARGE SCALE GENOMIC DNA]</scope>
    <source>
        <strain evidence="1 2">LS</strain>
        <tissue evidence="1">Full body</tissue>
    </source>
</reference>
<dbReference type="Proteomes" id="UP000037069">
    <property type="component" value="Unassembled WGS sequence"/>
</dbReference>
<gene>
    <name evidence="1" type="ORF">FF38_05127</name>
</gene>
<comment type="caution">
    <text evidence="1">The sequence shown here is derived from an EMBL/GenBank/DDBJ whole genome shotgun (WGS) entry which is preliminary data.</text>
</comment>
<proteinExistence type="predicted"/>
<keyword evidence="2" id="KW-1185">Reference proteome</keyword>
<evidence type="ECO:0000313" key="2">
    <source>
        <dbReference type="Proteomes" id="UP000037069"/>
    </source>
</evidence>
<dbReference type="EMBL" id="JRES01000113">
    <property type="protein sequence ID" value="KNC34048.1"/>
    <property type="molecule type" value="Genomic_DNA"/>
</dbReference>
<name>A0A0L0CNW8_LUCCU</name>
<organism evidence="1 2">
    <name type="scientific">Lucilia cuprina</name>
    <name type="common">Green bottle fly</name>
    <name type="synonym">Australian sheep blowfly</name>
    <dbReference type="NCBI Taxonomy" id="7375"/>
    <lineage>
        <taxon>Eukaryota</taxon>
        <taxon>Metazoa</taxon>
        <taxon>Ecdysozoa</taxon>
        <taxon>Arthropoda</taxon>
        <taxon>Hexapoda</taxon>
        <taxon>Insecta</taxon>
        <taxon>Pterygota</taxon>
        <taxon>Neoptera</taxon>
        <taxon>Endopterygota</taxon>
        <taxon>Diptera</taxon>
        <taxon>Brachycera</taxon>
        <taxon>Muscomorpha</taxon>
        <taxon>Oestroidea</taxon>
        <taxon>Calliphoridae</taxon>
        <taxon>Luciliinae</taxon>
        <taxon>Lucilia</taxon>
    </lineage>
</organism>
<protein>
    <submittedName>
        <fullName evidence="1">Uncharacterized protein</fullName>
    </submittedName>
</protein>